<dbReference type="InterPro" id="IPR002490">
    <property type="entry name" value="V-ATPase_116kDa_su"/>
</dbReference>
<evidence type="ECO:0000256" key="8">
    <source>
        <dbReference type="SAM" id="Phobius"/>
    </source>
</evidence>
<keyword evidence="4 8" id="KW-0812">Transmembrane</keyword>
<comment type="similarity">
    <text evidence="2">Belongs to the V-ATPase 116 kDa subunit family.</text>
</comment>
<keyword evidence="10" id="KW-1185">Reference proteome</keyword>
<reference evidence="9 10" key="1">
    <citation type="journal article" date="2015" name="Int. J. Syst. Evol. Microbiol.">
        <title>Streptomyces gilvifuscus sp. nov., an actinomycete that produces antibacterial compounds isolated from soil.</title>
        <authorList>
            <person name="Nguyen T.M."/>
            <person name="Kim J."/>
        </authorList>
    </citation>
    <scope>NUCLEOTIDE SEQUENCE [LARGE SCALE GENOMIC DNA]</scope>
    <source>
        <strain evidence="9 10">T113</strain>
    </source>
</reference>
<protein>
    <submittedName>
        <fullName evidence="9">V-type ATPase 116kDa subunit family protein</fullName>
    </submittedName>
</protein>
<feature type="transmembrane region" description="Helical" evidence="8">
    <location>
        <begin position="299"/>
        <end position="322"/>
    </location>
</feature>
<comment type="caution">
    <text evidence="9">The sequence shown here is derived from an EMBL/GenBank/DDBJ whole genome shotgun (WGS) entry which is preliminary data.</text>
</comment>
<accession>A0ABT5FQC0</accession>
<evidence type="ECO:0000256" key="1">
    <source>
        <dbReference type="ARBA" id="ARBA00004141"/>
    </source>
</evidence>
<evidence type="ECO:0000313" key="9">
    <source>
        <dbReference type="EMBL" id="MDC2954747.1"/>
    </source>
</evidence>
<evidence type="ECO:0000256" key="6">
    <source>
        <dbReference type="ARBA" id="ARBA00023065"/>
    </source>
</evidence>
<feature type="transmembrane region" description="Helical" evidence="8">
    <location>
        <begin position="328"/>
        <end position="349"/>
    </location>
</feature>
<dbReference type="EMBL" id="JAQOSK010000003">
    <property type="protein sequence ID" value="MDC2954747.1"/>
    <property type="molecule type" value="Genomic_DNA"/>
</dbReference>
<dbReference type="RefSeq" id="WP_272174888.1">
    <property type="nucleotide sequence ID" value="NZ_JAQOSK010000003.1"/>
</dbReference>
<evidence type="ECO:0000256" key="2">
    <source>
        <dbReference type="ARBA" id="ARBA00009904"/>
    </source>
</evidence>
<feature type="transmembrane region" description="Helical" evidence="8">
    <location>
        <begin position="224"/>
        <end position="246"/>
    </location>
</feature>
<name>A0ABT5FQC0_9ACTN</name>
<dbReference type="PANTHER" id="PTHR11629:SF63">
    <property type="entry name" value="V-TYPE PROTON ATPASE SUBUNIT A"/>
    <property type="match status" value="1"/>
</dbReference>
<keyword evidence="5 8" id="KW-1133">Transmembrane helix</keyword>
<feature type="transmembrane region" description="Helical" evidence="8">
    <location>
        <begin position="379"/>
        <end position="397"/>
    </location>
</feature>
<keyword evidence="6" id="KW-0406">Ion transport</keyword>
<comment type="subcellular location">
    <subcellularLocation>
        <location evidence="1">Membrane</location>
        <topology evidence="1">Multi-pass membrane protein</topology>
    </subcellularLocation>
</comment>
<sequence length="479" mass="49668">MTSWSDSPVRAAPVRMQRVAVVAPRGALRDVLVRVADAGRVELDHPDDAPHGTGPAARALQALRTEAAPPLLSLTPPDLRELQMAGRTDLLAGEAQLEEHRAAAVRRGPAAALAGWCPVTDVPRLGADLADAGGALVPLRAPRGIDPPTLLTATSPVRRSFGPLVRTYGTVPYADIDPTLPAGIAYVVMFGMMFGDAGHGALLLLGALLLRLGRPRRLAPLRPLWPFVAGAGLTSTLAGFAYGEFFGPTGVLPVLWLDPLDEPLRLLASAVVFGAFLLALAYAAGIVNRWRENGPGRALYAASGIAGAAVFLGLALAAAGVLLHTPAFTWTGAALAVAGLVLVGVGLSAESGGGASGILQTGVQLFDVVVRIGSNTVSFARLAAFGLTHAALGGIVWQATTALAGRGPLALAAALLVFLLGNALAFALEALVAGIQALRLEFYELFSRVFDAEGRPFKPWHVPTEPTHAPVRHETEVTT</sequence>
<dbReference type="Proteomes" id="UP001221328">
    <property type="component" value="Unassembled WGS sequence"/>
</dbReference>
<evidence type="ECO:0000256" key="3">
    <source>
        <dbReference type="ARBA" id="ARBA00022448"/>
    </source>
</evidence>
<organism evidence="9 10">
    <name type="scientific">Streptomyces gilvifuscus</name>
    <dbReference type="NCBI Taxonomy" id="1550617"/>
    <lineage>
        <taxon>Bacteria</taxon>
        <taxon>Bacillati</taxon>
        <taxon>Actinomycetota</taxon>
        <taxon>Actinomycetes</taxon>
        <taxon>Kitasatosporales</taxon>
        <taxon>Streptomycetaceae</taxon>
        <taxon>Streptomyces</taxon>
    </lineage>
</organism>
<evidence type="ECO:0000256" key="5">
    <source>
        <dbReference type="ARBA" id="ARBA00022989"/>
    </source>
</evidence>
<gene>
    <name evidence="9" type="ORF">PO587_09760</name>
</gene>
<feature type="transmembrane region" description="Helical" evidence="8">
    <location>
        <begin position="184"/>
        <end position="212"/>
    </location>
</feature>
<dbReference type="PANTHER" id="PTHR11629">
    <property type="entry name" value="VACUOLAR PROTON ATPASES"/>
    <property type="match status" value="1"/>
</dbReference>
<evidence type="ECO:0000256" key="4">
    <source>
        <dbReference type="ARBA" id="ARBA00022692"/>
    </source>
</evidence>
<evidence type="ECO:0000313" key="10">
    <source>
        <dbReference type="Proteomes" id="UP001221328"/>
    </source>
</evidence>
<feature type="transmembrane region" description="Helical" evidence="8">
    <location>
        <begin position="266"/>
        <end position="287"/>
    </location>
</feature>
<dbReference type="Pfam" id="PF01496">
    <property type="entry name" value="V_ATPase_I"/>
    <property type="match status" value="1"/>
</dbReference>
<keyword evidence="3" id="KW-0813">Transport</keyword>
<keyword evidence="7 8" id="KW-0472">Membrane</keyword>
<proteinExistence type="inferred from homology"/>
<feature type="transmembrane region" description="Helical" evidence="8">
    <location>
        <begin position="409"/>
        <end position="432"/>
    </location>
</feature>
<evidence type="ECO:0000256" key="7">
    <source>
        <dbReference type="ARBA" id="ARBA00023136"/>
    </source>
</evidence>